<proteinExistence type="predicted"/>
<evidence type="ECO:0008006" key="5">
    <source>
        <dbReference type="Google" id="ProtNLM"/>
    </source>
</evidence>
<dbReference type="AlphaFoldDB" id="A0A267DMP7"/>
<dbReference type="Proteomes" id="UP000215902">
    <property type="component" value="Unassembled WGS sequence"/>
</dbReference>
<feature type="region of interest" description="Disordered" evidence="1">
    <location>
        <begin position="187"/>
        <end position="209"/>
    </location>
</feature>
<dbReference type="InterPro" id="IPR029071">
    <property type="entry name" value="Ubiquitin-like_domsf"/>
</dbReference>
<feature type="transmembrane region" description="Helical" evidence="2">
    <location>
        <begin position="21"/>
        <end position="42"/>
    </location>
</feature>
<accession>A0A267DMP7</accession>
<feature type="transmembrane region" description="Helical" evidence="2">
    <location>
        <begin position="380"/>
        <end position="401"/>
    </location>
</feature>
<dbReference type="STRING" id="282301.A0A267DMP7"/>
<evidence type="ECO:0000313" key="4">
    <source>
        <dbReference type="Proteomes" id="UP000215902"/>
    </source>
</evidence>
<keyword evidence="2" id="KW-0472">Membrane</keyword>
<dbReference type="PANTHER" id="PTHR14557">
    <property type="entry name" value="PROTEIN C7ORF21"/>
    <property type="match status" value="1"/>
</dbReference>
<reference evidence="3 4" key="1">
    <citation type="submission" date="2017-06" db="EMBL/GenBank/DDBJ databases">
        <title>A platform for efficient transgenesis in Macrostomum lignano, a flatworm model organism for stem cell research.</title>
        <authorList>
            <person name="Berezikov E."/>
        </authorList>
    </citation>
    <scope>NUCLEOTIDE SEQUENCE [LARGE SCALE GENOMIC DNA]</scope>
    <source>
        <strain evidence="3">DV1</strain>
        <tissue evidence="3">Whole organism</tissue>
    </source>
</reference>
<feature type="transmembrane region" description="Helical" evidence="2">
    <location>
        <begin position="353"/>
        <end position="373"/>
    </location>
</feature>
<keyword evidence="4" id="KW-1185">Reference proteome</keyword>
<keyword evidence="2" id="KW-1133">Transmembrane helix</keyword>
<evidence type="ECO:0000256" key="2">
    <source>
        <dbReference type="SAM" id="Phobius"/>
    </source>
</evidence>
<dbReference type="InterPro" id="IPR040352">
    <property type="entry name" value="TMUB1/2"/>
</dbReference>
<feature type="non-terminal residue" evidence="3">
    <location>
        <position position="1"/>
    </location>
</feature>
<dbReference type="Gene3D" id="3.10.20.90">
    <property type="entry name" value="Phosphatidylinositol 3-kinase Catalytic Subunit, Chain A, domain 1"/>
    <property type="match status" value="1"/>
</dbReference>
<dbReference type="EMBL" id="NIVC01003621">
    <property type="protein sequence ID" value="PAA50495.1"/>
    <property type="molecule type" value="Genomic_DNA"/>
</dbReference>
<name>A0A267DMP7_9PLAT</name>
<gene>
    <name evidence="3" type="ORF">BOX15_Mlig028471g4</name>
</gene>
<organism evidence="3 4">
    <name type="scientific">Macrostomum lignano</name>
    <dbReference type="NCBI Taxonomy" id="282301"/>
    <lineage>
        <taxon>Eukaryota</taxon>
        <taxon>Metazoa</taxon>
        <taxon>Spiralia</taxon>
        <taxon>Lophotrochozoa</taxon>
        <taxon>Platyhelminthes</taxon>
        <taxon>Rhabditophora</taxon>
        <taxon>Macrostomorpha</taxon>
        <taxon>Macrostomida</taxon>
        <taxon>Macrostomidae</taxon>
        <taxon>Macrostomum</taxon>
    </lineage>
</organism>
<dbReference type="PANTHER" id="PTHR14557:SF5">
    <property type="entry name" value="UBIQUITIN-LIKE DOMAIN-CONTAINING PROTEIN"/>
    <property type="match status" value="1"/>
</dbReference>
<dbReference type="SUPFAM" id="SSF54236">
    <property type="entry name" value="Ubiquitin-like"/>
    <property type="match status" value="1"/>
</dbReference>
<sequence>PMQQLLGMTSELLTIFGRFEFAFPLLPVLLSGLAFALAWLMATVRSDRAGSLCQAAAAQPIAVFLFQPGSVAATASALTTVANDNNSRQARASLDIGDDDLDEVAGSGEEELRLRQRRQRIRRRLAGYSVDLLDSSSEGELDAEWLDRVEDVLLEYATVTEASSSAELATRRLKYFNCLVSQADNGVQSGTAGSASPSQSNESSLLSSTATTTEALVTVDVSEVTSGNDMDAAVSPELPSETATLQLRLKYFDDRQEIVEACARESIDSFLRRQFSSELSLNRRVRLICQGRELLPDAGRTLSSYSITNGATIHCLITPAALQSQSNFNEDSTNGNTTIATDSNTEESDIGSWLFPLACLGVVALSWCVRLCYRPCFNGLSTMALGCASLVLCAVAIATLFPDGLDGDELDIFDEDRQLLGDEAGEASEEVFGYSGDVVDAVRRRIVVHRINLAESWAARED</sequence>
<keyword evidence="2" id="KW-0812">Transmembrane</keyword>
<protein>
    <recommendedName>
        <fullName evidence="5">Ubiquitin-like domain-containing protein</fullName>
    </recommendedName>
</protein>
<dbReference type="GO" id="GO:0036503">
    <property type="term" value="P:ERAD pathway"/>
    <property type="evidence" value="ECO:0007669"/>
    <property type="project" value="InterPro"/>
</dbReference>
<evidence type="ECO:0000313" key="3">
    <source>
        <dbReference type="EMBL" id="PAA50495.1"/>
    </source>
</evidence>
<comment type="caution">
    <text evidence="3">The sequence shown here is derived from an EMBL/GenBank/DDBJ whole genome shotgun (WGS) entry which is preliminary data.</text>
</comment>
<evidence type="ECO:0000256" key="1">
    <source>
        <dbReference type="SAM" id="MobiDB-lite"/>
    </source>
</evidence>
<dbReference type="OrthoDB" id="161999at2759"/>
<feature type="compositionally biased region" description="Low complexity" evidence="1">
    <location>
        <begin position="194"/>
        <end position="209"/>
    </location>
</feature>